<keyword evidence="3" id="KW-1185">Reference proteome</keyword>
<evidence type="ECO:0008006" key="4">
    <source>
        <dbReference type="Google" id="ProtNLM"/>
    </source>
</evidence>
<protein>
    <recommendedName>
        <fullName evidence="4">Lipoprotein</fullName>
    </recommendedName>
</protein>
<gene>
    <name evidence="2" type="ORF">SRIMR7_00605</name>
</gene>
<evidence type="ECO:0000256" key="1">
    <source>
        <dbReference type="SAM" id="SignalP"/>
    </source>
</evidence>
<evidence type="ECO:0000313" key="3">
    <source>
        <dbReference type="Proteomes" id="UP000829494"/>
    </source>
</evidence>
<name>A0ABY3YS26_STRRM</name>
<dbReference type="RefSeq" id="WP_003980319.1">
    <property type="nucleotide sequence ID" value="NZ_CP043497.1"/>
</dbReference>
<reference evidence="2 3" key="1">
    <citation type="submission" date="2022-03" db="EMBL/GenBank/DDBJ databases">
        <title>Complete genome of Streptomyces rimosus ssp. rimosus R7 (=ATCC 10970).</title>
        <authorList>
            <person name="Beganovic S."/>
            <person name="Ruckert C."/>
            <person name="Busche T."/>
            <person name="Kalinowski J."/>
            <person name="Wittmann C."/>
        </authorList>
    </citation>
    <scope>NUCLEOTIDE SEQUENCE [LARGE SCALE GENOMIC DNA]</scope>
    <source>
        <strain evidence="2 3">R7</strain>
    </source>
</reference>
<proteinExistence type="predicted"/>
<keyword evidence="1" id="KW-0732">Signal</keyword>
<sequence>MTTKFTRFAAVAGGVLASGLLMLGAAGSPAGAAELPGVTFYTGANTTGSAVKADLNKVGVCQELSTPVRSFRAIADRSVEVYFNAGCRPGAPGTNGDLVYVVGSLSFGDLPYPGVSYRVRANAS</sequence>
<feature type="signal peptide" evidence="1">
    <location>
        <begin position="1"/>
        <end position="32"/>
    </location>
</feature>
<feature type="chain" id="PRO_5045542778" description="Lipoprotein" evidence="1">
    <location>
        <begin position="33"/>
        <end position="124"/>
    </location>
</feature>
<dbReference type="EMBL" id="CP094298">
    <property type="protein sequence ID" value="UNZ00633.1"/>
    <property type="molecule type" value="Genomic_DNA"/>
</dbReference>
<organism evidence="2 3">
    <name type="scientific">Streptomyces rimosus subsp. rimosus</name>
    <dbReference type="NCBI Taxonomy" id="132474"/>
    <lineage>
        <taxon>Bacteria</taxon>
        <taxon>Bacillati</taxon>
        <taxon>Actinomycetota</taxon>
        <taxon>Actinomycetes</taxon>
        <taxon>Kitasatosporales</taxon>
        <taxon>Streptomycetaceae</taxon>
        <taxon>Streptomyces</taxon>
    </lineage>
</organism>
<dbReference type="Proteomes" id="UP000829494">
    <property type="component" value="Chromosome"/>
</dbReference>
<accession>A0ABY3YS26</accession>
<dbReference type="GeneID" id="66860290"/>
<evidence type="ECO:0000313" key="2">
    <source>
        <dbReference type="EMBL" id="UNZ00633.1"/>
    </source>
</evidence>